<proteinExistence type="predicted"/>
<sequence>MWAKVFFQKYLNRANTTRNVNITDGVPMTKSSVHIFTDGQAVRKKPRVKNLWVFHTDGPDDSYRWLGHRCIYDLNQPFDAHFIDDLAAGNINIILPTGVSMLLIARPSVNSAFWGRQKQLSVHSSNVVVKQPKYYRNKE</sequence>
<accession>A0ABU6ZKT7</accession>
<dbReference type="Proteomes" id="UP001341840">
    <property type="component" value="Unassembled WGS sequence"/>
</dbReference>
<name>A0ABU6ZKT7_9FABA</name>
<gene>
    <name evidence="1" type="ORF">PIB30_065679</name>
</gene>
<keyword evidence="2" id="KW-1185">Reference proteome</keyword>
<reference evidence="1 2" key="1">
    <citation type="journal article" date="2023" name="Plants (Basel)">
        <title>Bridging the Gap: Combining Genomics and Transcriptomics Approaches to Understand Stylosanthes scabra, an Orphan Legume from the Brazilian Caatinga.</title>
        <authorList>
            <person name="Ferreira-Neto J.R.C."/>
            <person name="da Silva M.D."/>
            <person name="Binneck E."/>
            <person name="de Melo N.F."/>
            <person name="da Silva R.H."/>
            <person name="de Melo A.L.T.M."/>
            <person name="Pandolfi V."/>
            <person name="Bustamante F.O."/>
            <person name="Brasileiro-Vidal A.C."/>
            <person name="Benko-Iseppon A.M."/>
        </authorList>
    </citation>
    <scope>NUCLEOTIDE SEQUENCE [LARGE SCALE GENOMIC DNA]</scope>
    <source>
        <tissue evidence="1">Leaves</tissue>
    </source>
</reference>
<evidence type="ECO:0000313" key="1">
    <source>
        <dbReference type="EMBL" id="MED6222575.1"/>
    </source>
</evidence>
<comment type="caution">
    <text evidence="1">The sequence shown here is derived from an EMBL/GenBank/DDBJ whole genome shotgun (WGS) entry which is preliminary data.</text>
</comment>
<protein>
    <submittedName>
        <fullName evidence="1">Uncharacterized protein</fullName>
    </submittedName>
</protein>
<organism evidence="1 2">
    <name type="scientific">Stylosanthes scabra</name>
    <dbReference type="NCBI Taxonomy" id="79078"/>
    <lineage>
        <taxon>Eukaryota</taxon>
        <taxon>Viridiplantae</taxon>
        <taxon>Streptophyta</taxon>
        <taxon>Embryophyta</taxon>
        <taxon>Tracheophyta</taxon>
        <taxon>Spermatophyta</taxon>
        <taxon>Magnoliopsida</taxon>
        <taxon>eudicotyledons</taxon>
        <taxon>Gunneridae</taxon>
        <taxon>Pentapetalae</taxon>
        <taxon>rosids</taxon>
        <taxon>fabids</taxon>
        <taxon>Fabales</taxon>
        <taxon>Fabaceae</taxon>
        <taxon>Papilionoideae</taxon>
        <taxon>50 kb inversion clade</taxon>
        <taxon>dalbergioids sensu lato</taxon>
        <taxon>Dalbergieae</taxon>
        <taxon>Pterocarpus clade</taxon>
        <taxon>Stylosanthes</taxon>
    </lineage>
</organism>
<evidence type="ECO:0000313" key="2">
    <source>
        <dbReference type="Proteomes" id="UP001341840"/>
    </source>
</evidence>
<dbReference type="EMBL" id="JASCZI010272518">
    <property type="protein sequence ID" value="MED6222575.1"/>
    <property type="molecule type" value="Genomic_DNA"/>
</dbReference>